<organism evidence="1 2">
    <name type="scientific">Kineosporia succinea</name>
    <dbReference type="NCBI Taxonomy" id="84632"/>
    <lineage>
        <taxon>Bacteria</taxon>
        <taxon>Bacillati</taxon>
        <taxon>Actinomycetota</taxon>
        <taxon>Actinomycetes</taxon>
        <taxon>Kineosporiales</taxon>
        <taxon>Kineosporiaceae</taxon>
        <taxon>Kineosporia</taxon>
    </lineage>
</organism>
<dbReference type="InterPro" id="IPR035069">
    <property type="entry name" value="TTHA1013/TTHA0281-like"/>
</dbReference>
<protein>
    <submittedName>
        <fullName evidence="1">RNase H-like HicB family nuclease</fullName>
    </submittedName>
</protein>
<dbReference type="RefSeq" id="WP_307241053.1">
    <property type="nucleotide sequence ID" value="NZ_JAUSQZ010000001.1"/>
</dbReference>
<keyword evidence="2" id="KW-1185">Reference proteome</keyword>
<dbReference type="EMBL" id="JAUSQZ010000001">
    <property type="protein sequence ID" value="MDP9826346.1"/>
    <property type="molecule type" value="Genomic_DNA"/>
</dbReference>
<accession>A0ABT9P0Y9</accession>
<evidence type="ECO:0000313" key="1">
    <source>
        <dbReference type="EMBL" id="MDP9826346.1"/>
    </source>
</evidence>
<dbReference type="SUPFAM" id="SSF143100">
    <property type="entry name" value="TTHA1013/TTHA0281-like"/>
    <property type="match status" value="1"/>
</dbReference>
<sequence length="70" mass="7670">MSEPRIVTIPIVIEQGDDGVWSADVQLRRGLEAHGEGDTEEDALEDLREALTGLFEEFSVSRELSITVAA</sequence>
<reference evidence="1 2" key="1">
    <citation type="submission" date="2023-07" db="EMBL/GenBank/DDBJ databases">
        <title>Sequencing the genomes of 1000 actinobacteria strains.</title>
        <authorList>
            <person name="Klenk H.-P."/>
        </authorList>
    </citation>
    <scope>NUCLEOTIDE SEQUENCE [LARGE SCALE GENOMIC DNA]</scope>
    <source>
        <strain evidence="1 2">DSM 44388</strain>
    </source>
</reference>
<name>A0ABT9P0Y9_9ACTN</name>
<comment type="caution">
    <text evidence="1">The sequence shown here is derived from an EMBL/GenBank/DDBJ whole genome shotgun (WGS) entry which is preliminary data.</text>
</comment>
<proteinExistence type="predicted"/>
<dbReference type="Proteomes" id="UP001235712">
    <property type="component" value="Unassembled WGS sequence"/>
</dbReference>
<dbReference type="Gene3D" id="3.30.160.250">
    <property type="match status" value="1"/>
</dbReference>
<evidence type="ECO:0000313" key="2">
    <source>
        <dbReference type="Proteomes" id="UP001235712"/>
    </source>
</evidence>
<gene>
    <name evidence="1" type="ORF">J2S57_002095</name>
</gene>